<accession>A0A8K0P3B9</accession>
<feature type="region of interest" description="Disordered" evidence="3">
    <location>
        <begin position="91"/>
        <end position="188"/>
    </location>
</feature>
<name>A0A8K0P3B9_LADFU</name>
<sequence length="534" mass="60895">MDDPEGFLDFDGKSTFWKKNSKAVPGRPSPKKDAPKSRPKNSSYPTSFQDFQESVSDAWDIGDDEFCIASTDLKISKKVAQSAAMSVINSHRAQGGEKLLSSKDSADGDQVVKPTDSTGEAGSTTNVHHSGASQLSDPSLSSERKVEALQRLASQREPPSSPVNTPSNSTISVHPGRQYPGRPQPMRGPQLRSKLQLLSREGADSEGTKLERFLPLLDSPLLNLEDLRQLSWSGTPVKVRAVTWRLLSGYLPANLERRPHVLERKRQEYWGLVKQYYDTELDEIYMDTYRQIHIDIPRMSPLIALFQQKTVQEMFERILFIWSIRHPASGYVQGINDLVTPFYVVFLQEVIPSDADLETYDVMTLSKEQRDIIEADSFWCLSKFLDGIQDNYIFAQLGIQQKVNQLKELVQRIDTPLHRHLYQHGVDYLQFSFRWMNNLLTRELPLHCTIRLWDTYLAESDGFASFQLYVCAAFLLHWRKELLLEKDFQGLMLMLQNLPTSNWTDSEIGVLVAEAYRLKYTFSGAPNHLISGDR</sequence>
<dbReference type="FunFam" id="1.10.472.80:FF:000001">
    <property type="entry name" value="TBC1 domain family member 22B"/>
    <property type="match status" value="1"/>
</dbReference>
<evidence type="ECO:0000256" key="3">
    <source>
        <dbReference type="SAM" id="MobiDB-lite"/>
    </source>
</evidence>
<evidence type="ECO:0000313" key="5">
    <source>
        <dbReference type="EMBL" id="KAG8234335.1"/>
    </source>
</evidence>
<protein>
    <recommendedName>
        <fullName evidence="4">Rab-GAP TBC domain-containing protein</fullName>
    </recommendedName>
</protein>
<comment type="function">
    <text evidence="2">May act as a GTPase-activating protein for Rab family protein(s).</text>
</comment>
<dbReference type="PANTHER" id="PTHR22957">
    <property type="entry name" value="TBC1 DOMAIN FAMILY MEMBER GTPASE-ACTIVATING PROTEIN"/>
    <property type="match status" value="1"/>
</dbReference>
<dbReference type="SUPFAM" id="SSF47923">
    <property type="entry name" value="Ypt/Rab-GAP domain of gyp1p"/>
    <property type="match status" value="2"/>
</dbReference>
<reference evidence="5" key="1">
    <citation type="submission" date="2013-04" db="EMBL/GenBank/DDBJ databases">
        <authorList>
            <person name="Qu J."/>
            <person name="Murali S.C."/>
            <person name="Bandaranaike D."/>
            <person name="Bellair M."/>
            <person name="Blankenburg K."/>
            <person name="Chao H."/>
            <person name="Dinh H."/>
            <person name="Doddapaneni H."/>
            <person name="Downs B."/>
            <person name="Dugan-Rocha S."/>
            <person name="Elkadiri S."/>
            <person name="Gnanaolivu R.D."/>
            <person name="Hernandez B."/>
            <person name="Javaid M."/>
            <person name="Jayaseelan J.C."/>
            <person name="Lee S."/>
            <person name="Li M."/>
            <person name="Ming W."/>
            <person name="Munidasa M."/>
            <person name="Muniz J."/>
            <person name="Nguyen L."/>
            <person name="Ongeri F."/>
            <person name="Osuji N."/>
            <person name="Pu L.-L."/>
            <person name="Puazo M."/>
            <person name="Qu C."/>
            <person name="Quiroz J."/>
            <person name="Raj R."/>
            <person name="Weissenberger G."/>
            <person name="Xin Y."/>
            <person name="Zou X."/>
            <person name="Han Y."/>
            <person name="Richards S."/>
            <person name="Worley K."/>
            <person name="Muzny D."/>
            <person name="Gibbs R."/>
        </authorList>
    </citation>
    <scope>NUCLEOTIDE SEQUENCE</scope>
    <source>
        <strain evidence="5">Sampled in the wild</strain>
    </source>
</reference>
<dbReference type="OrthoDB" id="26371at2759"/>
<evidence type="ECO:0000259" key="4">
    <source>
        <dbReference type="PROSITE" id="PS50086"/>
    </source>
</evidence>
<dbReference type="Proteomes" id="UP000792457">
    <property type="component" value="Unassembled WGS sequence"/>
</dbReference>
<feature type="region of interest" description="Disordered" evidence="3">
    <location>
        <begin position="1"/>
        <end position="49"/>
    </location>
</feature>
<evidence type="ECO:0000256" key="2">
    <source>
        <dbReference type="ARBA" id="ARBA00043879"/>
    </source>
</evidence>
<comment type="caution">
    <text evidence="5">The sequence shown here is derived from an EMBL/GenBank/DDBJ whole genome shotgun (WGS) entry which is preliminary data.</text>
</comment>
<reference evidence="5" key="2">
    <citation type="submission" date="2017-10" db="EMBL/GenBank/DDBJ databases">
        <title>Ladona fulva Genome sequencing and assembly.</title>
        <authorList>
            <person name="Murali S."/>
            <person name="Richards S."/>
            <person name="Bandaranaike D."/>
            <person name="Bellair M."/>
            <person name="Blankenburg K."/>
            <person name="Chao H."/>
            <person name="Dinh H."/>
            <person name="Doddapaneni H."/>
            <person name="Dugan-Rocha S."/>
            <person name="Elkadiri S."/>
            <person name="Gnanaolivu R."/>
            <person name="Hernandez B."/>
            <person name="Skinner E."/>
            <person name="Javaid M."/>
            <person name="Lee S."/>
            <person name="Li M."/>
            <person name="Ming W."/>
            <person name="Munidasa M."/>
            <person name="Muniz J."/>
            <person name="Nguyen L."/>
            <person name="Hughes D."/>
            <person name="Osuji N."/>
            <person name="Pu L.-L."/>
            <person name="Puazo M."/>
            <person name="Qu C."/>
            <person name="Quiroz J."/>
            <person name="Raj R."/>
            <person name="Weissenberger G."/>
            <person name="Xin Y."/>
            <person name="Zou X."/>
            <person name="Han Y."/>
            <person name="Worley K."/>
            <person name="Muzny D."/>
            <person name="Gibbs R."/>
        </authorList>
    </citation>
    <scope>NUCLEOTIDE SEQUENCE</scope>
    <source>
        <strain evidence="5">Sampled in the wild</strain>
    </source>
</reference>
<feature type="compositionally biased region" description="Polar residues" evidence="3">
    <location>
        <begin position="40"/>
        <end position="49"/>
    </location>
</feature>
<keyword evidence="6" id="KW-1185">Reference proteome</keyword>
<dbReference type="EMBL" id="KZ308798">
    <property type="protein sequence ID" value="KAG8234335.1"/>
    <property type="molecule type" value="Genomic_DNA"/>
</dbReference>
<dbReference type="PROSITE" id="PS50086">
    <property type="entry name" value="TBC_RABGAP"/>
    <property type="match status" value="1"/>
</dbReference>
<organism evidence="5 6">
    <name type="scientific">Ladona fulva</name>
    <name type="common">Scarce chaser dragonfly</name>
    <name type="synonym">Libellula fulva</name>
    <dbReference type="NCBI Taxonomy" id="123851"/>
    <lineage>
        <taxon>Eukaryota</taxon>
        <taxon>Metazoa</taxon>
        <taxon>Ecdysozoa</taxon>
        <taxon>Arthropoda</taxon>
        <taxon>Hexapoda</taxon>
        <taxon>Insecta</taxon>
        <taxon>Pterygota</taxon>
        <taxon>Palaeoptera</taxon>
        <taxon>Odonata</taxon>
        <taxon>Epiprocta</taxon>
        <taxon>Anisoptera</taxon>
        <taxon>Libelluloidea</taxon>
        <taxon>Libellulidae</taxon>
        <taxon>Ladona</taxon>
    </lineage>
</organism>
<feature type="domain" description="Rab-GAP TBC" evidence="4">
    <location>
        <begin position="234"/>
        <end position="460"/>
    </location>
</feature>
<dbReference type="InterPro" id="IPR035969">
    <property type="entry name" value="Rab-GAP_TBC_sf"/>
</dbReference>
<keyword evidence="1" id="KW-0343">GTPase activation</keyword>
<proteinExistence type="predicted"/>
<dbReference type="SMART" id="SM00164">
    <property type="entry name" value="TBC"/>
    <property type="match status" value="1"/>
</dbReference>
<dbReference type="PANTHER" id="PTHR22957:SF26">
    <property type="entry name" value="LD44506P"/>
    <property type="match status" value="1"/>
</dbReference>
<dbReference type="Gene3D" id="1.10.8.270">
    <property type="entry name" value="putative rabgap domain of human tbc1 domain family member 14 like domains"/>
    <property type="match status" value="1"/>
</dbReference>
<dbReference type="FunFam" id="1.10.8.270:FF:000004">
    <property type="entry name" value="TBC1 domain family, member 22B"/>
    <property type="match status" value="1"/>
</dbReference>
<dbReference type="GO" id="GO:0071889">
    <property type="term" value="F:14-3-3 protein binding"/>
    <property type="evidence" value="ECO:0007669"/>
    <property type="project" value="UniProtKB-ARBA"/>
</dbReference>
<evidence type="ECO:0000256" key="1">
    <source>
        <dbReference type="ARBA" id="ARBA00022468"/>
    </source>
</evidence>
<feature type="compositionally biased region" description="Polar residues" evidence="3">
    <location>
        <begin position="115"/>
        <end position="141"/>
    </location>
</feature>
<dbReference type="AlphaFoldDB" id="A0A8K0P3B9"/>
<dbReference type="Pfam" id="PF00566">
    <property type="entry name" value="RabGAP-TBC"/>
    <property type="match status" value="1"/>
</dbReference>
<gene>
    <name evidence="5" type="ORF">J437_LFUL014901</name>
</gene>
<dbReference type="GO" id="GO:0005096">
    <property type="term" value="F:GTPase activator activity"/>
    <property type="evidence" value="ECO:0007669"/>
    <property type="project" value="UniProtKB-KW"/>
</dbReference>
<dbReference type="InterPro" id="IPR000195">
    <property type="entry name" value="Rab-GAP-TBC_dom"/>
</dbReference>
<dbReference type="Gene3D" id="1.10.472.80">
    <property type="entry name" value="Ypt/Rab-GAP domain of gyp1p, domain 3"/>
    <property type="match status" value="1"/>
</dbReference>
<evidence type="ECO:0000313" key="6">
    <source>
        <dbReference type="Proteomes" id="UP000792457"/>
    </source>
</evidence>